<dbReference type="Gene3D" id="2.40.50.90">
    <property type="match status" value="2"/>
</dbReference>
<dbReference type="PANTHER" id="PTHR16442:SF1">
    <property type="entry name" value="RING FINGER PROTEIN 17"/>
    <property type="match status" value="1"/>
</dbReference>
<evidence type="ECO:0000259" key="1">
    <source>
        <dbReference type="Pfam" id="PF00567"/>
    </source>
</evidence>
<dbReference type="Proteomes" id="UP000036681">
    <property type="component" value="Unplaced"/>
</dbReference>
<dbReference type="InterPro" id="IPR002999">
    <property type="entry name" value="Tudor"/>
</dbReference>
<evidence type="ECO:0000313" key="2">
    <source>
        <dbReference type="Proteomes" id="UP000036681"/>
    </source>
</evidence>
<dbReference type="GO" id="GO:0005737">
    <property type="term" value="C:cytoplasm"/>
    <property type="evidence" value="ECO:0007669"/>
    <property type="project" value="UniProtKB-ARBA"/>
</dbReference>
<dbReference type="Pfam" id="PF00567">
    <property type="entry name" value="TUDOR"/>
    <property type="match status" value="1"/>
</dbReference>
<name>A0A9J2PYU5_ASCLU</name>
<dbReference type="AlphaFoldDB" id="A0A9J2PYU5"/>
<proteinExistence type="predicted"/>
<evidence type="ECO:0000313" key="3">
    <source>
        <dbReference type="WBParaSite" id="ALUE_0001514801-mRNA-1"/>
    </source>
</evidence>
<reference evidence="3" key="1">
    <citation type="submission" date="2023-03" db="UniProtKB">
        <authorList>
            <consortium name="WormBaseParasite"/>
        </authorList>
    </citation>
    <scope>IDENTIFICATION</scope>
</reference>
<dbReference type="SUPFAM" id="SSF63748">
    <property type="entry name" value="Tudor/PWWP/MBT"/>
    <property type="match status" value="1"/>
</dbReference>
<keyword evidence="2" id="KW-1185">Reference proteome</keyword>
<feature type="domain" description="Tudor" evidence="1">
    <location>
        <begin position="72"/>
        <end position="189"/>
    </location>
</feature>
<dbReference type="WBParaSite" id="ALUE_0001514801-mRNA-1">
    <property type="protein sequence ID" value="ALUE_0001514801-mRNA-1"/>
    <property type="gene ID" value="ALUE_0001514801"/>
</dbReference>
<dbReference type="PANTHER" id="PTHR16442">
    <property type="entry name" value="RING FINGER PROTEIN 17"/>
    <property type="match status" value="1"/>
</dbReference>
<organism evidence="2 3">
    <name type="scientific">Ascaris lumbricoides</name>
    <name type="common">Giant roundworm</name>
    <dbReference type="NCBI Taxonomy" id="6252"/>
    <lineage>
        <taxon>Eukaryota</taxon>
        <taxon>Metazoa</taxon>
        <taxon>Ecdysozoa</taxon>
        <taxon>Nematoda</taxon>
        <taxon>Chromadorea</taxon>
        <taxon>Rhabditida</taxon>
        <taxon>Spirurina</taxon>
        <taxon>Ascaridomorpha</taxon>
        <taxon>Ascaridoidea</taxon>
        <taxon>Ascarididae</taxon>
        <taxon>Ascaris</taxon>
    </lineage>
</organism>
<protein>
    <submittedName>
        <fullName evidence="3">Tudor domain-containing protein</fullName>
    </submittedName>
</protein>
<sequence length="553" mass="62476">MSSVFGGDAQGFMLENWESSLGFWMEDMMAMNGRESPIFDFHENQKGPPKMIPNGDIEGSGRYKIHRLRISRSATCTVLNVISPSCIWVRQINHITDRLQITDLSSLTPLPVATVDSYVMAPLQEGVYSRARILQVAAVEGDNESGERKEYARVLFIDEGTTTWVSTECLAKMDVNLSYHPWQAIAAALFKIRPRRGEIWSEKSTSVLRTILSRYEFVRIKVIQNSADSYCNFHTILKVDMSGLESIEDPLGESISNALALRSRDVAFDRTMFDAISQNVYECEGQSMLSKLLIPEERWKHSFVIASGGKEIELADQCVEWNESGLGPQVKIVDVDLLSEGGYFTRGGFLVNVEGRHTVSPYEFYARPLLVKELEGTNTDNGVVKNAADVYAEEDDAMIAANDELQKRADELNSFYGHPKNRKCINAERVRECLDRGKRVYAIAEMQGDMAVFTGFWQRVEIIGLKVATNQDDYYCRIRFLDSGGMDIRALSTVLEIHPIHCDWPPMCLQMCIHGIKPAAGSTQWSHEALRFFRQELREDVPIALNVHGRLNK</sequence>
<accession>A0A9J2PYU5</accession>
<dbReference type="Gene3D" id="2.30.30.140">
    <property type="match status" value="2"/>
</dbReference>
<dbReference type="InterPro" id="IPR035437">
    <property type="entry name" value="SNase_OB-fold_sf"/>
</dbReference>